<dbReference type="HOGENOM" id="CLU_050192_2_2_10"/>
<dbReference type="Pfam" id="PF04773">
    <property type="entry name" value="FecR"/>
    <property type="match status" value="1"/>
</dbReference>
<dbReference type="InterPro" id="IPR012373">
    <property type="entry name" value="Ferrdict_sens_TM"/>
</dbReference>
<dbReference type="Proteomes" id="UP000010796">
    <property type="component" value="Chromosome"/>
</dbReference>
<dbReference type="Pfam" id="PF16344">
    <property type="entry name" value="FecR_C"/>
    <property type="match status" value="1"/>
</dbReference>
<name>L0FUS8_ECHVK</name>
<evidence type="ECO:0000256" key="1">
    <source>
        <dbReference type="SAM" id="Phobius"/>
    </source>
</evidence>
<dbReference type="InterPro" id="IPR032508">
    <property type="entry name" value="FecR_C"/>
</dbReference>
<dbReference type="GO" id="GO:0016989">
    <property type="term" value="F:sigma factor antagonist activity"/>
    <property type="evidence" value="ECO:0007669"/>
    <property type="project" value="TreeGrafter"/>
</dbReference>
<reference evidence="5" key="1">
    <citation type="submission" date="2012-02" db="EMBL/GenBank/DDBJ databases">
        <title>The complete genome of Echinicola vietnamensis DSM 17526.</title>
        <authorList>
            <person name="Lucas S."/>
            <person name="Copeland A."/>
            <person name="Lapidus A."/>
            <person name="Glavina del Rio T."/>
            <person name="Dalin E."/>
            <person name="Tice H."/>
            <person name="Bruce D."/>
            <person name="Goodwin L."/>
            <person name="Pitluck S."/>
            <person name="Peters L."/>
            <person name="Ovchinnikova G."/>
            <person name="Teshima H."/>
            <person name="Kyrpides N."/>
            <person name="Mavromatis K."/>
            <person name="Ivanova N."/>
            <person name="Brettin T."/>
            <person name="Detter J.C."/>
            <person name="Han C."/>
            <person name="Larimer F."/>
            <person name="Land M."/>
            <person name="Hauser L."/>
            <person name="Markowitz V."/>
            <person name="Cheng J.-F."/>
            <person name="Hugenholtz P."/>
            <person name="Woyke T."/>
            <person name="Wu D."/>
            <person name="Brambilla E."/>
            <person name="Klenk H.-P."/>
            <person name="Eisen J.A."/>
        </authorList>
    </citation>
    <scope>NUCLEOTIDE SEQUENCE [LARGE SCALE GENOMIC DNA]</scope>
    <source>
        <strain evidence="5">DSM 17526 / LMG 23754 / KMM 6221</strain>
    </source>
</reference>
<dbReference type="InterPro" id="IPR006860">
    <property type="entry name" value="FecR"/>
</dbReference>
<dbReference type="FunFam" id="2.60.120.1440:FF:000001">
    <property type="entry name" value="Putative anti-sigma factor"/>
    <property type="match status" value="1"/>
</dbReference>
<dbReference type="EMBL" id="CP003346">
    <property type="protein sequence ID" value="AGA77649.1"/>
    <property type="molecule type" value="Genomic_DNA"/>
</dbReference>
<evidence type="ECO:0000313" key="5">
    <source>
        <dbReference type="Proteomes" id="UP000010796"/>
    </source>
</evidence>
<evidence type="ECO:0000313" key="4">
    <source>
        <dbReference type="EMBL" id="AGA77649.1"/>
    </source>
</evidence>
<feature type="transmembrane region" description="Helical" evidence="1">
    <location>
        <begin position="95"/>
        <end position="117"/>
    </location>
</feature>
<keyword evidence="5" id="KW-1185">Reference proteome</keyword>
<dbReference type="PIRSF" id="PIRSF018266">
    <property type="entry name" value="FecR"/>
    <property type="match status" value="1"/>
</dbReference>
<feature type="domain" description="Protein FecR C-terminal" evidence="3">
    <location>
        <begin position="275"/>
        <end position="333"/>
    </location>
</feature>
<keyword evidence="1" id="KW-1133">Transmembrane helix</keyword>
<organism evidence="4 5">
    <name type="scientific">Echinicola vietnamensis (strain DSM 17526 / LMG 23754 / KMM 6221)</name>
    <dbReference type="NCBI Taxonomy" id="926556"/>
    <lineage>
        <taxon>Bacteria</taxon>
        <taxon>Pseudomonadati</taxon>
        <taxon>Bacteroidota</taxon>
        <taxon>Cytophagia</taxon>
        <taxon>Cytophagales</taxon>
        <taxon>Cyclobacteriaceae</taxon>
        <taxon>Echinicola</taxon>
    </lineage>
</organism>
<dbReference type="AlphaFoldDB" id="L0FUS8"/>
<dbReference type="Gene3D" id="2.60.120.1440">
    <property type="match status" value="1"/>
</dbReference>
<dbReference type="OrthoDB" id="645173at2"/>
<evidence type="ECO:0000259" key="3">
    <source>
        <dbReference type="Pfam" id="PF16344"/>
    </source>
</evidence>
<dbReference type="RefSeq" id="WP_015265212.1">
    <property type="nucleotide sequence ID" value="NC_019904.1"/>
</dbReference>
<keyword evidence="1" id="KW-0472">Membrane</keyword>
<dbReference type="PANTHER" id="PTHR30273:SF2">
    <property type="entry name" value="PROTEIN FECR"/>
    <property type="match status" value="1"/>
</dbReference>
<dbReference type="STRING" id="926556.Echvi_1380"/>
<dbReference type="eggNOG" id="COG3712">
    <property type="taxonomic scope" value="Bacteria"/>
</dbReference>
<protein>
    <submittedName>
        <fullName evidence="4">Fe2+-dicitrate sensor, membrane component</fullName>
    </submittedName>
</protein>
<accession>L0FUS8</accession>
<feature type="domain" description="FecR protein" evidence="2">
    <location>
        <begin position="132"/>
        <end position="226"/>
    </location>
</feature>
<dbReference type="PANTHER" id="PTHR30273">
    <property type="entry name" value="PERIPLASMIC SIGNAL SENSOR AND SIGMA FACTOR ACTIVATOR FECR-RELATED"/>
    <property type="match status" value="1"/>
</dbReference>
<sequence length="346" mass="39815">MENDPAHIARVIYLLKKQAGNQRLELSEQVELRDWIDRSPQNKELFEQLQDSTLRDQWLDQIRRYNTSQALERVHNRISRPSFTREKTPASKNGVLRKTILSIAASLVLLLGIGYFFRYELLNILAPVKMETMLTSKAERKTIALPDGTQVWLSPGSVLEYPKEFRGPVREVNLKGEAFFEVQPDKQHPFIILSGQLETKVLGTSFNLTAYEGDEDVTVTLLEGAVSLKPAGEKNKSPTILHPNEQAVFEKENRSIRKEMVTDARKYLSRRNGIFRYEATRLEEVVQDMERQYGVKIQLDSSLVNREYYGTMNTEDELLVMLEKISLVMNAGWYGAGENTYRIKPK</sequence>
<dbReference type="Gene3D" id="3.55.50.30">
    <property type="match status" value="1"/>
</dbReference>
<dbReference type="KEGG" id="evi:Echvi_1380"/>
<evidence type="ECO:0000259" key="2">
    <source>
        <dbReference type="Pfam" id="PF04773"/>
    </source>
</evidence>
<gene>
    <name evidence="4" type="ordered locus">Echvi_1380</name>
</gene>
<keyword evidence="1" id="KW-0812">Transmembrane</keyword>
<proteinExistence type="predicted"/>